<reference evidence="2 3" key="1">
    <citation type="submission" date="2017-11" db="EMBL/GenBank/DDBJ databases">
        <title>Draft genome sequence of Enterococcus plantarum TRW2 strain isolated from lettuce.</title>
        <authorList>
            <person name="Kim E.B."/>
            <person name="Marco M.L."/>
            <person name="Williams T.R."/>
            <person name="You I.H."/>
        </authorList>
    </citation>
    <scope>NUCLEOTIDE SEQUENCE [LARGE SCALE GENOMIC DNA]</scope>
    <source>
        <strain evidence="2 3">TRW2</strain>
    </source>
</reference>
<evidence type="ECO:0000256" key="1">
    <source>
        <dbReference type="ARBA" id="ARBA00022729"/>
    </source>
</evidence>
<dbReference type="RefSeq" id="WP_069653879.1">
    <property type="nucleotide sequence ID" value="NZ_MIKA01000010.1"/>
</dbReference>
<proteinExistence type="predicted"/>
<evidence type="ECO:0000313" key="2">
    <source>
        <dbReference type="EMBL" id="PZL72476.1"/>
    </source>
</evidence>
<dbReference type="InterPro" id="IPR029050">
    <property type="entry name" value="Immunoprotect_excell_Ig-like"/>
</dbReference>
<dbReference type="PROSITE" id="PS51257">
    <property type="entry name" value="PROKAR_LIPOPROTEIN"/>
    <property type="match status" value="1"/>
</dbReference>
<dbReference type="Proteomes" id="UP000249828">
    <property type="component" value="Unassembled WGS sequence"/>
</dbReference>
<protein>
    <submittedName>
        <fullName evidence="2">DUF5067 domain-containing protein</fullName>
    </submittedName>
</protein>
<accession>A0A2W3YXK4</accession>
<keyword evidence="1" id="KW-0732">Signal</keyword>
<organism evidence="2 3">
    <name type="scientific">Enterococcus plantarum</name>
    <dbReference type="NCBI Taxonomy" id="1077675"/>
    <lineage>
        <taxon>Bacteria</taxon>
        <taxon>Bacillati</taxon>
        <taxon>Bacillota</taxon>
        <taxon>Bacilli</taxon>
        <taxon>Lactobacillales</taxon>
        <taxon>Enterococcaceae</taxon>
        <taxon>Enterococcus</taxon>
    </lineage>
</organism>
<dbReference type="STRING" id="1077675.BCR22_12400"/>
<dbReference type="EMBL" id="PIEU01000084">
    <property type="protein sequence ID" value="PZL72476.1"/>
    <property type="molecule type" value="Genomic_DNA"/>
</dbReference>
<gene>
    <name evidence="2" type="ORF">CI088_10430</name>
</gene>
<comment type="caution">
    <text evidence="2">The sequence shown here is derived from an EMBL/GenBank/DDBJ whole genome shotgun (WGS) entry which is preliminary data.</text>
</comment>
<dbReference type="Gene3D" id="2.60.40.1240">
    <property type="match status" value="1"/>
</dbReference>
<dbReference type="OrthoDB" id="2179640at2"/>
<dbReference type="AlphaFoldDB" id="A0A2W3YXK4"/>
<name>A0A2W3YXK4_9ENTE</name>
<keyword evidence="3" id="KW-1185">Reference proteome</keyword>
<sequence length="324" mass="36454">MKNNKKILISGIVLIMLFLVVGCNSNKLSDETTKVEGKGATYSFRLPSSWKKQADFKSLYGTQAVYGAEDTVSNSNMAVVIVSKDDIKKDGFGEKTRKDLAAQNGYQDEKDVYFVQKEINGNDVFKYSFETIFNSKQVWAHYYSIFTEHAVIQFLYYSAQDSSYEDRVKIIDESIETVKEVSYSAEKAEEEAKKSKKDEVSFSTDEYEVNIIGLGTLKNDGDELVALRFSYKNKTPEAQLANVWVKDIELNQAGKVLTETILPKDSVNYDIVRLQDSTESSVPKGETKEGVLLYKVNGQATISLTLAEGIQSEQNEYALKLPQK</sequence>
<evidence type="ECO:0000313" key="3">
    <source>
        <dbReference type="Proteomes" id="UP000249828"/>
    </source>
</evidence>